<reference evidence="2" key="1">
    <citation type="submission" date="2022-11" db="EMBL/GenBank/DDBJ databases">
        <authorList>
            <person name="Morgan W.R."/>
            <person name="Tartar A."/>
        </authorList>
    </citation>
    <scope>NUCLEOTIDE SEQUENCE</scope>
    <source>
        <strain evidence="2">ARSEF 373</strain>
    </source>
</reference>
<reference evidence="2" key="2">
    <citation type="journal article" date="2023" name="Microbiol Resour">
        <title>Decontamination and Annotation of the Draft Genome Sequence of the Oomycete Lagenidium giganteum ARSEF 373.</title>
        <authorList>
            <person name="Morgan W.R."/>
            <person name="Tartar A."/>
        </authorList>
    </citation>
    <scope>NUCLEOTIDE SEQUENCE</scope>
    <source>
        <strain evidence="2">ARSEF 373</strain>
    </source>
</reference>
<dbReference type="InterPro" id="IPR032048">
    <property type="entry name" value="TGase_elicitor"/>
</dbReference>
<sequence>MVATPARLLSYTAVASAVAVSVQAAPIGFNPYHPLPVGVKLDKSNPAYGAPTRNAVPPVLLEAPIVANATNEAPRLLENTDPSNHDINALEQFFKTKMDTNLDKLNRDYSSFSFKPAPWPSSYWPIYADGINQRWAGDNVPAPSEKYAKAFGLNVDQFTAAISNNNGVLSQSGGKACKSNSDCSRQDGEACGKRRGESSGYCIATWFGICHAWAPAAILEPEPKCPVTYNGVTFQPFDIKALLTQVYDGANVGTVFMGARYDGSSDSMDRFGRFKDPAHRDLGPGFFHIALTNVVGRFKQSFVLDVDPSSAVWNQPVRGYQIKKSKIWPVWGATSVFFPFTIKYPFNADARKLAHIEIEVQWVNESGNDGPLVSTGIVDQFTEHRTYEYVLELDDDHNILGGEWLHESKKDHPDFMWFSTERPRDDTVTNVGLSYANVQKLLKQSLASSC</sequence>
<organism evidence="2 3">
    <name type="scientific">Lagenidium giganteum</name>
    <dbReference type="NCBI Taxonomy" id="4803"/>
    <lineage>
        <taxon>Eukaryota</taxon>
        <taxon>Sar</taxon>
        <taxon>Stramenopiles</taxon>
        <taxon>Oomycota</taxon>
        <taxon>Peronosporomycetes</taxon>
        <taxon>Pythiales</taxon>
        <taxon>Pythiaceae</taxon>
    </lineage>
</organism>
<feature type="chain" id="PRO_5043685449" evidence="1">
    <location>
        <begin position="25"/>
        <end position="450"/>
    </location>
</feature>
<proteinExistence type="predicted"/>
<protein>
    <submittedName>
        <fullName evidence="2">Uncharacterized protein</fullName>
    </submittedName>
</protein>
<gene>
    <name evidence="2" type="ORF">N0F65_005168</name>
</gene>
<evidence type="ECO:0000313" key="3">
    <source>
        <dbReference type="Proteomes" id="UP001146120"/>
    </source>
</evidence>
<accession>A0AAV2YXB0</accession>
<dbReference type="Proteomes" id="UP001146120">
    <property type="component" value="Unassembled WGS sequence"/>
</dbReference>
<name>A0AAV2YXB0_9STRA</name>
<keyword evidence="3" id="KW-1185">Reference proteome</keyword>
<evidence type="ECO:0000313" key="2">
    <source>
        <dbReference type="EMBL" id="DAZ99317.1"/>
    </source>
</evidence>
<keyword evidence="1" id="KW-0732">Signal</keyword>
<dbReference type="Gene3D" id="3.30.40.240">
    <property type="entry name" value="Transglutaminase elicitor, body domain"/>
    <property type="match status" value="1"/>
</dbReference>
<comment type="caution">
    <text evidence="2">The sequence shown here is derived from an EMBL/GenBank/DDBJ whole genome shotgun (WGS) entry which is preliminary data.</text>
</comment>
<feature type="signal peptide" evidence="1">
    <location>
        <begin position="1"/>
        <end position="24"/>
    </location>
</feature>
<dbReference type="AlphaFoldDB" id="A0AAV2YXB0"/>
<dbReference type="GO" id="GO:0016755">
    <property type="term" value="F:aminoacyltransferase activity"/>
    <property type="evidence" value="ECO:0007669"/>
    <property type="project" value="InterPro"/>
</dbReference>
<dbReference type="Pfam" id="PF16683">
    <property type="entry name" value="TGase_elicitor"/>
    <property type="match status" value="1"/>
</dbReference>
<evidence type="ECO:0000256" key="1">
    <source>
        <dbReference type="SAM" id="SignalP"/>
    </source>
</evidence>
<dbReference type="EMBL" id="DAKRPA010000085">
    <property type="protein sequence ID" value="DAZ99317.1"/>
    <property type="molecule type" value="Genomic_DNA"/>
</dbReference>